<sequence>MGSLFSSLACPVAPEPPSSIEGLTDEDLYGLIKQLNKDSAFRPSNEENPLIADTVWRITSDAVVKRTNSPTEAFMISYVSSHTSIPIPKVRRVLSKDPSDPKCDTWWIVMDHVDGEVLHDAWPSMTIWRKLWVIWTTRRYIRELQKTPIPNPDVPGPFDDSGKSYECQGTFFTEYGAGPFNSYGEMAAWFDQRRFDTLAFIHIRTGAIRQYPKFDASHPLVLCPMDLHMRNFVVDKTGKLWLIDWASAGAFPPWLEYAQMVVWGSPMVRDAARAPKLWTWCARFMVGDYRHYVTGYLDKLRWAFQRCAHFEFVPSDYFEKRGLTID</sequence>
<proteinExistence type="predicted"/>
<name>A0A0C3BHK2_HEBCY</name>
<keyword evidence="2" id="KW-1185">Reference proteome</keyword>
<gene>
    <name evidence="1" type="ORF">M413DRAFT_449367</name>
</gene>
<evidence type="ECO:0008006" key="3">
    <source>
        <dbReference type="Google" id="ProtNLM"/>
    </source>
</evidence>
<dbReference type="InterPro" id="IPR051678">
    <property type="entry name" value="AGP_Transferase"/>
</dbReference>
<dbReference type="EMBL" id="KN831808">
    <property type="protein sequence ID" value="KIM36185.1"/>
    <property type="molecule type" value="Genomic_DNA"/>
</dbReference>
<reference evidence="1 2" key="1">
    <citation type="submission" date="2014-04" db="EMBL/GenBank/DDBJ databases">
        <authorList>
            <consortium name="DOE Joint Genome Institute"/>
            <person name="Kuo A."/>
            <person name="Gay G."/>
            <person name="Dore J."/>
            <person name="Kohler A."/>
            <person name="Nagy L.G."/>
            <person name="Floudas D."/>
            <person name="Copeland A."/>
            <person name="Barry K.W."/>
            <person name="Cichocki N."/>
            <person name="Veneault-Fourrey C."/>
            <person name="LaButti K."/>
            <person name="Lindquist E.A."/>
            <person name="Lipzen A."/>
            <person name="Lundell T."/>
            <person name="Morin E."/>
            <person name="Murat C."/>
            <person name="Sun H."/>
            <person name="Tunlid A."/>
            <person name="Henrissat B."/>
            <person name="Grigoriev I.V."/>
            <person name="Hibbett D.S."/>
            <person name="Martin F."/>
            <person name="Nordberg H.P."/>
            <person name="Cantor M.N."/>
            <person name="Hua S.X."/>
        </authorList>
    </citation>
    <scope>NUCLEOTIDE SEQUENCE [LARGE SCALE GENOMIC DNA]</scope>
    <source>
        <strain evidence="2">h7</strain>
    </source>
</reference>
<accession>A0A0C3BHK2</accession>
<dbReference type="Gene3D" id="3.90.1200.10">
    <property type="match status" value="1"/>
</dbReference>
<dbReference type="AlphaFoldDB" id="A0A0C3BHK2"/>
<evidence type="ECO:0000313" key="2">
    <source>
        <dbReference type="Proteomes" id="UP000053424"/>
    </source>
</evidence>
<dbReference type="Proteomes" id="UP000053424">
    <property type="component" value="Unassembled WGS sequence"/>
</dbReference>
<dbReference type="STRING" id="686832.A0A0C3BHK2"/>
<dbReference type="OrthoDB" id="4177236at2759"/>
<evidence type="ECO:0000313" key="1">
    <source>
        <dbReference type="EMBL" id="KIM36185.1"/>
    </source>
</evidence>
<dbReference type="PANTHER" id="PTHR21310">
    <property type="entry name" value="AMINOGLYCOSIDE PHOSPHOTRANSFERASE-RELATED-RELATED"/>
    <property type="match status" value="1"/>
</dbReference>
<dbReference type="InterPro" id="IPR011009">
    <property type="entry name" value="Kinase-like_dom_sf"/>
</dbReference>
<dbReference type="SUPFAM" id="SSF56112">
    <property type="entry name" value="Protein kinase-like (PK-like)"/>
    <property type="match status" value="1"/>
</dbReference>
<organism evidence="1 2">
    <name type="scientific">Hebeloma cylindrosporum</name>
    <dbReference type="NCBI Taxonomy" id="76867"/>
    <lineage>
        <taxon>Eukaryota</taxon>
        <taxon>Fungi</taxon>
        <taxon>Dikarya</taxon>
        <taxon>Basidiomycota</taxon>
        <taxon>Agaricomycotina</taxon>
        <taxon>Agaricomycetes</taxon>
        <taxon>Agaricomycetidae</taxon>
        <taxon>Agaricales</taxon>
        <taxon>Agaricineae</taxon>
        <taxon>Hymenogastraceae</taxon>
        <taxon>Hebeloma</taxon>
    </lineage>
</organism>
<dbReference type="PANTHER" id="PTHR21310:SF39">
    <property type="entry name" value="AMINOGLYCOSIDE PHOSPHOTRANSFERASE DOMAIN-CONTAINING PROTEIN"/>
    <property type="match status" value="1"/>
</dbReference>
<protein>
    <recommendedName>
        <fullName evidence="3">Aminoglycoside phosphotransferase domain-containing protein</fullName>
    </recommendedName>
</protein>
<reference evidence="2" key="2">
    <citation type="submission" date="2015-01" db="EMBL/GenBank/DDBJ databases">
        <title>Evolutionary Origins and Diversification of the Mycorrhizal Mutualists.</title>
        <authorList>
            <consortium name="DOE Joint Genome Institute"/>
            <consortium name="Mycorrhizal Genomics Consortium"/>
            <person name="Kohler A."/>
            <person name="Kuo A."/>
            <person name="Nagy L.G."/>
            <person name="Floudas D."/>
            <person name="Copeland A."/>
            <person name="Barry K.W."/>
            <person name="Cichocki N."/>
            <person name="Veneault-Fourrey C."/>
            <person name="LaButti K."/>
            <person name="Lindquist E.A."/>
            <person name="Lipzen A."/>
            <person name="Lundell T."/>
            <person name="Morin E."/>
            <person name="Murat C."/>
            <person name="Riley R."/>
            <person name="Ohm R."/>
            <person name="Sun H."/>
            <person name="Tunlid A."/>
            <person name="Henrissat B."/>
            <person name="Grigoriev I.V."/>
            <person name="Hibbett D.S."/>
            <person name="Martin F."/>
        </authorList>
    </citation>
    <scope>NUCLEOTIDE SEQUENCE [LARGE SCALE GENOMIC DNA]</scope>
    <source>
        <strain evidence="2">h7</strain>
    </source>
</reference>
<dbReference type="HOGENOM" id="CLU_021768_2_1_1"/>